<keyword evidence="4" id="KW-0411">Iron-sulfur</keyword>
<name>A0AAE4B562_9RHOB</name>
<evidence type="ECO:0000313" key="6">
    <source>
        <dbReference type="EMBL" id="MDQ2088926.1"/>
    </source>
</evidence>
<evidence type="ECO:0000256" key="3">
    <source>
        <dbReference type="ARBA" id="ARBA00023004"/>
    </source>
</evidence>
<reference evidence="6" key="2">
    <citation type="submission" date="2023-02" db="EMBL/GenBank/DDBJ databases">
        <title>'Rhodoalgimonas zhirmunskyi' gen. nov., isolated from a red alga.</title>
        <authorList>
            <person name="Nedashkovskaya O.I."/>
            <person name="Otstavnykh N.Y."/>
            <person name="Bystritskaya E.P."/>
            <person name="Balabanova L.A."/>
            <person name="Isaeva M.P."/>
        </authorList>
    </citation>
    <scope>NUCLEOTIDE SEQUENCE</scope>
    <source>
        <strain evidence="6">KCTC 52189</strain>
    </source>
</reference>
<evidence type="ECO:0000313" key="7">
    <source>
        <dbReference type="Proteomes" id="UP001226762"/>
    </source>
</evidence>
<dbReference type="RefSeq" id="WP_306734185.1">
    <property type="nucleotide sequence ID" value="NZ_JANHAX010000001.1"/>
</dbReference>
<dbReference type="InterPro" id="IPR050157">
    <property type="entry name" value="PSI_iron-sulfur_center"/>
</dbReference>
<keyword evidence="2" id="KW-0479">Metal-binding</keyword>
<keyword evidence="3" id="KW-0408">Iron</keyword>
<dbReference type="GO" id="GO:0046872">
    <property type="term" value="F:metal ion binding"/>
    <property type="evidence" value="ECO:0007669"/>
    <property type="project" value="UniProtKB-KW"/>
</dbReference>
<accession>A0AAE4B562</accession>
<dbReference type="InterPro" id="IPR017900">
    <property type="entry name" value="4Fe4S_Fe_S_CS"/>
</dbReference>
<evidence type="ECO:0000256" key="1">
    <source>
        <dbReference type="ARBA" id="ARBA00022485"/>
    </source>
</evidence>
<protein>
    <submittedName>
        <fullName evidence="6">4Fe-4S binding protein</fullName>
    </submittedName>
</protein>
<dbReference type="PROSITE" id="PS00198">
    <property type="entry name" value="4FE4S_FER_1"/>
    <property type="match status" value="1"/>
</dbReference>
<reference evidence="6" key="1">
    <citation type="submission" date="2022-07" db="EMBL/GenBank/DDBJ databases">
        <authorList>
            <person name="Otstavnykh N."/>
            <person name="Isaeva M."/>
            <person name="Bystritskaya E."/>
        </authorList>
    </citation>
    <scope>NUCLEOTIDE SEQUENCE</scope>
    <source>
        <strain evidence="6">KCTC 52189</strain>
    </source>
</reference>
<proteinExistence type="predicted"/>
<dbReference type="SUPFAM" id="SSF54862">
    <property type="entry name" value="4Fe-4S ferredoxins"/>
    <property type="match status" value="1"/>
</dbReference>
<evidence type="ECO:0000256" key="4">
    <source>
        <dbReference type="ARBA" id="ARBA00023014"/>
    </source>
</evidence>
<dbReference type="InterPro" id="IPR017896">
    <property type="entry name" value="4Fe4S_Fe-S-bd"/>
</dbReference>
<organism evidence="6 7">
    <name type="scientific">Marimonas arenosa</name>
    <dbReference type="NCBI Taxonomy" id="1795305"/>
    <lineage>
        <taxon>Bacteria</taxon>
        <taxon>Pseudomonadati</taxon>
        <taxon>Pseudomonadota</taxon>
        <taxon>Alphaproteobacteria</taxon>
        <taxon>Rhodobacterales</taxon>
        <taxon>Paracoccaceae</taxon>
        <taxon>Marimonas</taxon>
    </lineage>
</organism>
<evidence type="ECO:0000256" key="2">
    <source>
        <dbReference type="ARBA" id="ARBA00022723"/>
    </source>
</evidence>
<evidence type="ECO:0000259" key="5">
    <source>
        <dbReference type="PROSITE" id="PS51379"/>
    </source>
</evidence>
<dbReference type="PROSITE" id="PS51379">
    <property type="entry name" value="4FE4S_FER_2"/>
    <property type="match status" value="2"/>
</dbReference>
<comment type="caution">
    <text evidence="6">The sequence shown here is derived from an EMBL/GenBank/DDBJ whole genome shotgun (WGS) entry which is preliminary data.</text>
</comment>
<dbReference type="PANTHER" id="PTHR24960:SF79">
    <property type="entry name" value="PHOTOSYSTEM I IRON-SULFUR CENTER"/>
    <property type="match status" value="1"/>
</dbReference>
<dbReference type="Gene3D" id="3.30.70.20">
    <property type="match status" value="1"/>
</dbReference>
<dbReference type="Proteomes" id="UP001226762">
    <property type="component" value="Unassembled WGS sequence"/>
</dbReference>
<dbReference type="AlphaFoldDB" id="A0AAE4B562"/>
<gene>
    <name evidence="6" type="ORF">NO357_03295</name>
</gene>
<dbReference type="GO" id="GO:0051539">
    <property type="term" value="F:4 iron, 4 sulfur cluster binding"/>
    <property type="evidence" value="ECO:0007669"/>
    <property type="project" value="UniProtKB-KW"/>
</dbReference>
<dbReference type="PANTHER" id="PTHR24960">
    <property type="entry name" value="PHOTOSYSTEM I IRON-SULFUR CENTER-RELATED"/>
    <property type="match status" value="1"/>
</dbReference>
<feature type="domain" description="4Fe-4S ferredoxin-type" evidence="5">
    <location>
        <begin position="175"/>
        <end position="204"/>
    </location>
</feature>
<dbReference type="Pfam" id="PF00037">
    <property type="entry name" value="Fer4"/>
    <property type="match status" value="1"/>
</dbReference>
<sequence>MGIGRSGLAIRDGALVLGQTAPNGGARSQIDLFEVLADAYLRGVHDVVVIENSEGGGLPDDLHRFNALLAARGMGRLHVRTAAGGTKLARKAQAILDEQHMVGGRRAMLGLQPDRGEPPEGGALARLQAMAADGDGVIFASVPVIDPERCTGCDACLRVCPHDALTQIKDETGASRYTSAPSTCDACGVCGDVCSFSAIRLEAMAKKPDDIPLVSWTCTACGVNVHAPERGGRRTGQCHICENNNVHRKLFQVLP</sequence>
<keyword evidence="7" id="KW-1185">Reference proteome</keyword>
<dbReference type="EMBL" id="JANHAX010000001">
    <property type="protein sequence ID" value="MDQ2088926.1"/>
    <property type="molecule type" value="Genomic_DNA"/>
</dbReference>
<feature type="domain" description="4Fe-4S ferredoxin-type" evidence="5">
    <location>
        <begin position="141"/>
        <end position="171"/>
    </location>
</feature>
<keyword evidence="1" id="KW-0004">4Fe-4S</keyword>